<dbReference type="CDD" id="cd17874">
    <property type="entry name" value="FtsY"/>
    <property type="match status" value="1"/>
</dbReference>
<dbReference type="EC" id="3.6.5.4" evidence="8"/>
<evidence type="ECO:0000313" key="10">
    <source>
        <dbReference type="EMBL" id="ADB57302.1"/>
    </source>
</evidence>
<dbReference type="GO" id="GO:0005525">
    <property type="term" value="F:GTP binding"/>
    <property type="evidence" value="ECO:0007669"/>
    <property type="project" value="UniProtKB-UniRule"/>
</dbReference>
<feature type="binding site" evidence="8">
    <location>
        <begin position="317"/>
        <end position="320"/>
    </location>
    <ligand>
        <name>GTP</name>
        <dbReference type="ChEBI" id="CHEBI:37565"/>
    </ligand>
</feature>
<keyword evidence="11" id="KW-1185">Reference proteome</keyword>
<dbReference type="Pfam" id="PF02881">
    <property type="entry name" value="SRP54_N"/>
    <property type="match status" value="1"/>
</dbReference>
<keyword evidence="6 8" id="KW-0472">Membrane</keyword>
<dbReference type="OrthoDB" id="372188at2157"/>
<dbReference type="NCBIfam" id="TIGR00064">
    <property type="entry name" value="ftsY"/>
    <property type="match status" value="1"/>
</dbReference>
<dbReference type="EMBL" id="CP001857">
    <property type="protein sequence ID" value="ADB57302.1"/>
    <property type="molecule type" value="Genomic_DNA"/>
</dbReference>
<reference evidence="10 11" key="1">
    <citation type="journal article" date="2010" name="Stand. Genomic Sci.">
        <title>Complete genome sequence of Archaeoglobus profundus type strain (AV18).</title>
        <authorList>
            <person name="von Jan M."/>
            <person name="Lapidus A."/>
            <person name="Del Rio T.G."/>
            <person name="Copeland A."/>
            <person name="Tice H."/>
            <person name="Cheng J.F."/>
            <person name="Lucas S."/>
            <person name="Chen F."/>
            <person name="Nolan M."/>
            <person name="Goodwin L."/>
            <person name="Han C."/>
            <person name="Pitluck S."/>
            <person name="Liolios K."/>
            <person name="Ivanova N."/>
            <person name="Mavromatis K."/>
            <person name="Ovchinnikova G."/>
            <person name="Chertkov O."/>
            <person name="Pati A."/>
            <person name="Chen A."/>
            <person name="Palaniappan K."/>
            <person name="Land M."/>
            <person name="Hauser L."/>
            <person name="Chang Y.J."/>
            <person name="Jeffries C.D."/>
            <person name="Saunders E."/>
            <person name="Brettin T."/>
            <person name="Detter J.C."/>
            <person name="Chain P."/>
            <person name="Eichinger K."/>
            <person name="Huber H."/>
            <person name="Spring S."/>
            <person name="Rohde M."/>
            <person name="Goker M."/>
            <person name="Wirth R."/>
            <person name="Woyke T."/>
            <person name="Bristow J."/>
            <person name="Eisen J.A."/>
            <person name="Markowitz V."/>
            <person name="Hugenholtz P."/>
            <person name="Kyrpides N.C."/>
            <person name="Klenk H.P."/>
        </authorList>
    </citation>
    <scope>NUCLEOTIDE SEQUENCE [LARGE SCALE GENOMIC DNA]</scope>
    <source>
        <strain evidence="11">DSM 5631 / JCM 9629 / NBRC 100127 / Av18</strain>
    </source>
</reference>
<feature type="binding site" evidence="8">
    <location>
        <begin position="259"/>
        <end position="263"/>
    </location>
    <ligand>
        <name>GTP</name>
        <dbReference type="ChEBI" id="CHEBI:37565"/>
    </ligand>
</feature>
<dbReference type="Pfam" id="PF00448">
    <property type="entry name" value="SRP54"/>
    <property type="match status" value="1"/>
</dbReference>
<feature type="binding site" evidence="8">
    <location>
        <begin position="177"/>
        <end position="184"/>
    </location>
    <ligand>
        <name>GTP</name>
        <dbReference type="ChEBI" id="CHEBI:37565"/>
    </ligand>
</feature>
<dbReference type="InterPro" id="IPR042101">
    <property type="entry name" value="SRP54_N_sf"/>
</dbReference>
<evidence type="ECO:0000256" key="5">
    <source>
        <dbReference type="ARBA" id="ARBA00023134"/>
    </source>
</evidence>
<evidence type="ECO:0000256" key="3">
    <source>
        <dbReference type="ARBA" id="ARBA00022741"/>
    </source>
</evidence>
<evidence type="ECO:0000256" key="1">
    <source>
        <dbReference type="ARBA" id="ARBA00022475"/>
    </source>
</evidence>
<dbReference type="STRING" id="572546.Arcpr_0232"/>
<dbReference type="PANTHER" id="PTHR43134">
    <property type="entry name" value="SIGNAL RECOGNITION PARTICLE RECEPTOR SUBUNIT ALPHA"/>
    <property type="match status" value="1"/>
</dbReference>
<protein>
    <recommendedName>
        <fullName evidence="8">Signal recognition particle receptor FtsY</fullName>
        <shortName evidence="8">SRP receptor</shortName>
        <ecNumber evidence="8">3.6.5.4</ecNumber>
    </recommendedName>
</protein>
<dbReference type="GO" id="GO:0005047">
    <property type="term" value="F:signal recognition particle binding"/>
    <property type="evidence" value="ECO:0007669"/>
    <property type="project" value="TreeGrafter"/>
</dbReference>
<comment type="function">
    <text evidence="8">Involved in targeting and insertion of nascent membrane proteins into the cytoplasmic membrane. Acts as a receptor for the complex formed by the signal recognition particle (SRP) and the ribosome-nascent chain (RNC).</text>
</comment>
<dbReference type="GO" id="GO:0006614">
    <property type="term" value="P:SRP-dependent cotranslational protein targeting to membrane"/>
    <property type="evidence" value="ECO:0007669"/>
    <property type="project" value="InterPro"/>
</dbReference>
<dbReference type="RefSeq" id="WP_012939638.1">
    <property type="nucleotide sequence ID" value="NC_013741.1"/>
</dbReference>
<dbReference type="InterPro" id="IPR003593">
    <property type="entry name" value="AAA+_ATPase"/>
</dbReference>
<evidence type="ECO:0000256" key="6">
    <source>
        <dbReference type="ARBA" id="ARBA00023136"/>
    </source>
</evidence>
<dbReference type="PROSITE" id="PS00300">
    <property type="entry name" value="SRP54"/>
    <property type="match status" value="1"/>
</dbReference>
<feature type="domain" description="SRP54-type proteins GTP-binding" evidence="9">
    <location>
        <begin position="338"/>
        <end position="351"/>
    </location>
</feature>
<keyword evidence="7 8" id="KW-0675">Receptor</keyword>
<dbReference type="GO" id="GO:0003924">
    <property type="term" value="F:GTPase activity"/>
    <property type="evidence" value="ECO:0007669"/>
    <property type="project" value="UniProtKB-UniRule"/>
</dbReference>
<sequence length="367" mass="40910">MFKSLKEKLSAFKKKLDEKFKKKEEVVEAVETPTKAEVKKTEVKEAKSEVVKTVEGRVESSKDEKPKKVGLKDKIVALVKDREVVIDEKSVEEILEDLEIILLESDVALEVVEEISRQLKDRLVGRRRKIGEKISDIVINELKLIILDILDRNRFDFDEFVESKLKEKRPLNIVFVGVNGTGKTTTIAKVAKRLIDFGYSVVLAAGDTFRAGAIEQLEEHGKRLGVKVIKHKQGADPCAVIYDALKHAESKGIDIVLADTAGRMHTKKNLIDQLAKIKRVTKPDLVIFVDESIAGNDAVERARMFNEAVGIDGTILTKIDADPKGGTAISISYVTGKPILFLGTGQGYDDLVKFDSRWLVERIFGGI</sequence>
<comment type="subcellular location">
    <subcellularLocation>
        <location evidence="8">Cell membrane</location>
        <topology evidence="8">Peripheral membrane protein</topology>
        <orientation evidence="8">Cytoplasmic side</orientation>
    </subcellularLocation>
    <subcellularLocation>
        <location evidence="8">Cytoplasm</location>
    </subcellularLocation>
</comment>
<dbReference type="KEGG" id="apo:Arcpr_0232"/>
<dbReference type="eggNOG" id="arCOG01227">
    <property type="taxonomic scope" value="Archaea"/>
</dbReference>
<dbReference type="InterPro" id="IPR004390">
    <property type="entry name" value="SR_rcpt_FtsY"/>
</dbReference>
<dbReference type="AlphaFoldDB" id="D2RG77"/>
<dbReference type="InterPro" id="IPR036225">
    <property type="entry name" value="SRP/SRP_N"/>
</dbReference>
<dbReference type="HOGENOM" id="CLU_009301_3_1_2"/>
<dbReference type="InterPro" id="IPR027417">
    <property type="entry name" value="P-loop_NTPase"/>
</dbReference>
<dbReference type="Gene3D" id="3.40.50.300">
    <property type="entry name" value="P-loop containing nucleotide triphosphate hydrolases"/>
    <property type="match status" value="1"/>
</dbReference>
<evidence type="ECO:0000313" key="11">
    <source>
        <dbReference type="Proteomes" id="UP000001901"/>
    </source>
</evidence>
<dbReference type="PaxDb" id="572546-Arcpr_0232"/>
<dbReference type="SUPFAM" id="SSF52540">
    <property type="entry name" value="P-loop containing nucleoside triphosphate hydrolases"/>
    <property type="match status" value="1"/>
</dbReference>
<dbReference type="HAMAP" id="MF_00920">
    <property type="entry name" value="FtsY"/>
    <property type="match status" value="1"/>
</dbReference>
<evidence type="ECO:0000256" key="8">
    <source>
        <dbReference type="HAMAP-Rule" id="MF_00920"/>
    </source>
</evidence>
<keyword evidence="1 8" id="KW-1003">Cell membrane</keyword>
<dbReference type="FunFam" id="3.40.50.300:FF:000053">
    <property type="entry name" value="Signal recognition particle receptor FtsY"/>
    <property type="match status" value="1"/>
</dbReference>
<dbReference type="PANTHER" id="PTHR43134:SF1">
    <property type="entry name" value="SIGNAL RECOGNITION PARTICLE RECEPTOR SUBUNIT ALPHA"/>
    <property type="match status" value="1"/>
</dbReference>
<dbReference type="InterPro" id="IPR013822">
    <property type="entry name" value="Signal_recog_particl_SRP54_hlx"/>
</dbReference>
<comment type="catalytic activity">
    <reaction evidence="8">
        <text>GTP + H2O = GDP + phosphate + H(+)</text>
        <dbReference type="Rhea" id="RHEA:19669"/>
        <dbReference type="ChEBI" id="CHEBI:15377"/>
        <dbReference type="ChEBI" id="CHEBI:15378"/>
        <dbReference type="ChEBI" id="CHEBI:37565"/>
        <dbReference type="ChEBI" id="CHEBI:43474"/>
        <dbReference type="ChEBI" id="CHEBI:58189"/>
        <dbReference type="EC" id="3.6.5.4"/>
    </reaction>
</comment>
<dbReference type="SMART" id="SM00382">
    <property type="entry name" value="AAA"/>
    <property type="match status" value="1"/>
</dbReference>
<dbReference type="Proteomes" id="UP000001901">
    <property type="component" value="Chromosome"/>
</dbReference>
<dbReference type="SMART" id="SM00962">
    <property type="entry name" value="SRP54"/>
    <property type="match status" value="1"/>
</dbReference>
<comment type="subunit">
    <text evidence="8">Part of the signal recognition particle protein translocation system, which is composed of SRP and FtsY.</text>
</comment>
<name>D2RG77_ARCPA</name>
<dbReference type="Gene3D" id="1.20.120.140">
    <property type="entry name" value="Signal recognition particle SRP54, nucleotide-binding domain"/>
    <property type="match status" value="1"/>
</dbReference>
<dbReference type="InterPro" id="IPR000897">
    <property type="entry name" value="SRP54_GTPase_dom"/>
</dbReference>
<comment type="similarity">
    <text evidence="8">Belongs to the GTP-binding SRP family. FtsY subfamily.</text>
</comment>
<keyword evidence="4 8" id="KW-0378">Hydrolase</keyword>
<dbReference type="SMART" id="SM00963">
    <property type="entry name" value="SRP54_N"/>
    <property type="match status" value="1"/>
</dbReference>
<evidence type="ECO:0000256" key="7">
    <source>
        <dbReference type="ARBA" id="ARBA00023170"/>
    </source>
</evidence>
<proteinExistence type="inferred from homology"/>
<dbReference type="GO" id="GO:0005886">
    <property type="term" value="C:plasma membrane"/>
    <property type="evidence" value="ECO:0007669"/>
    <property type="project" value="UniProtKB-SubCell"/>
</dbReference>
<evidence type="ECO:0000256" key="2">
    <source>
        <dbReference type="ARBA" id="ARBA00022490"/>
    </source>
</evidence>
<gene>
    <name evidence="8" type="primary">ftsY</name>
    <name evidence="10" type="ordered locus">Arcpr_0232</name>
</gene>
<dbReference type="GeneID" id="8738882"/>
<evidence type="ECO:0000256" key="4">
    <source>
        <dbReference type="ARBA" id="ARBA00022801"/>
    </source>
</evidence>
<evidence type="ECO:0000259" key="9">
    <source>
        <dbReference type="PROSITE" id="PS00300"/>
    </source>
</evidence>
<organism evidence="10 11">
    <name type="scientific">Archaeoglobus profundus (strain DSM 5631 / JCM 9629 / NBRC 100127 / Av18)</name>
    <dbReference type="NCBI Taxonomy" id="572546"/>
    <lineage>
        <taxon>Archaea</taxon>
        <taxon>Methanobacteriati</taxon>
        <taxon>Methanobacteriota</taxon>
        <taxon>Archaeoglobi</taxon>
        <taxon>Archaeoglobales</taxon>
        <taxon>Archaeoglobaceae</taxon>
        <taxon>Archaeoglobus</taxon>
    </lineage>
</organism>
<keyword evidence="2 8" id="KW-0963">Cytoplasm</keyword>
<dbReference type="SUPFAM" id="SSF47364">
    <property type="entry name" value="Domain of the SRP/SRP receptor G-proteins"/>
    <property type="match status" value="1"/>
</dbReference>
<keyword evidence="5 8" id="KW-0342">GTP-binding</keyword>
<keyword evidence="3 8" id="KW-0547">Nucleotide-binding</keyword>
<dbReference type="GO" id="GO:0005737">
    <property type="term" value="C:cytoplasm"/>
    <property type="evidence" value="ECO:0007669"/>
    <property type="project" value="UniProtKB-SubCell"/>
</dbReference>
<accession>D2RG77</accession>